<keyword evidence="2" id="KW-0159">Chromosome partition</keyword>
<dbReference type="InterPro" id="IPR050308">
    <property type="entry name" value="MukB/SMC"/>
</dbReference>
<reference evidence="7 8" key="1">
    <citation type="submission" date="2018-06" db="EMBL/GenBank/DDBJ databases">
        <authorList>
            <consortium name="Pathogen Informatics"/>
            <person name="Doyle S."/>
        </authorList>
    </citation>
    <scope>NUCLEOTIDE SEQUENCE [LARGE SCALE GENOMIC DNA]</scope>
    <source>
        <strain evidence="7 8">NCTC9381</strain>
    </source>
</reference>
<name>A0A379AHZ6_ENTAG</name>
<evidence type="ECO:0000313" key="8">
    <source>
        <dbReference type="Proteomes" id="UP000254640"/>
    </source>
</evidence>
<dbReference type="EMBL" id="UGSO01000001">
    <property type="protein sequence ID" value="SUB17553.1"/>
    <property type="molecule type" value="Genomic_DNA"/>
</dbReference>
<evidence type="ECO:0000256" key="3">
    <source>
        <dbReference type="ARBA" id="ARBA00023067"/>
    </source>
</evidence>
<evidence type="ECO:0000256" key="6">
    <source>
        <dbReference type="SAM" id="MobiDB-lite"/>
    </source>
</evidence>
<dbReference type="GO" id="GO:0005737">
    <property type="term" value="C:cytoplasm"/>
    <property type="evidence" value="ECO:0007669"/>
    <property type="project" value="TreeGrafter"/>
</dbReference>
<sequence length="167" mass="18596">MFEMARELAEHSGAENDLEVDYQAASDHLNLVQTAMRQQEKIERYDADIEDLTLRLEEQTEVVAEAREIQEENEARAEAAELEVDELKSQLADFQQALDVQQTRAIQYQQALQALERARTLCQLPDLSIENAAEWAGKLPGQRGRGDRTVAAPGAEAERSGSGAQSV</sequence>
<protein>
    <submittedName>
        <fullName evidence="7">Structural maintenance of chromosome-related protein</fullName>
    </submittedName>
</protein>
<dbReference type="GO" id="GO:0003677">
    <property type="term" value="F:DNA binding"/>
    <property type="evidence" value="ECO:0007669"/>
    <property type="project" value="UniProtKB-KW"/>
</dbReference>
<evidence type="ECO:0000256" key="5">
    <source>
        <dbReference type="SAM" id="Coils"/>
    </source>
</evidence>
<feature type="region of interest" description="Disordered" evidence="6">
    <location>
        <begin position="137"/>
        <end position="167"/>
    </location>
</feature>
<accession>A0A379AHZ6</accession>
<dbReference type="PANTHER" id="PTHR42963:SF1">
    <property type="entry name" value="DUF4476 DOMAIN-CONTAINING PROTEIN"/>
    <property type="match status" value="1"/>
</dbReference>
<evidence type="ECO:0000256" key="4">
    <source>
        <dbReference type="ARBA" id="ARBA00023125"/>
    </source>
</evidence>
<keyword evidence="3" id="KW-0226">DNA condensation</keyword>
<dbReference type="Proteomes" id="UP000254640">
    <property type="component" value="Unassembled WGS sequence"/>
</dbReference>
<feature type="coiled-coil region" evidence="5">
    <location>
        <begin position="35"/>
        <end position="118"/>
    </location>
</feature>
<proteinExistence type="predicted"/>
<evidence type="ECO:0000256" key="1">
    <source>
        <dbReference type="ARBA" id="ARBA00022490"/>
    </source>
</evidence>
<keyword evidence="1" id="KW-0963">Cytoplasm</keyword>
<keyword evidence="5" id="KW-0175">Coiled coil</keyword>
<organism evidence="7 8">
    <name type="scientific">Enterobacter agglomerans</name>
    <name type="common">Erwinia herbicola</name>
    <name type="synonym">Pantoea agglomerans</name>
    <dbReference type="NCBI Taxonomy" id="549"/>
    <lineage>
        <taxon>Bacteria</taxon>
        <taxon>Pseudomonadati</taxon>
        <taxon>Pseudomonadota</taxon>
        <taxon>Gammaproteobacteria</taxon>
        <taxon>Enterobacterales</taxon>
        <taxon>Erwiniaceae</taxon>
        <taxon>Pantoea</taxon>
        <taxon>Pantoea agglomerans group</taxon>
    </lineage>
</organism>
<dbReference type="GO" id="GO:0007059">
    <property type="term" value="P:chromosome segregation"/>
    <property type="evidence" value="ECO:0007669"/>
    <property type="project" value="UniProtKB-KW"/>
</dbReference>
<dbReference type="AlphaFoldDB" id="A0A379AHZ6"/>
<dbReference type="GO" id="GO:0030261">
    <property type="term" value="P:chromosome condensation"/>
    <property type="evidence" value="ECO:0007669"/>
    <property type="project" value="UniProtKB-KW"/>
</dbReference>
<dbReference type="PANTHER" id="PTHR42963">
    <property type="entry name" value="CHROMOSOME PARTITION PROTEIN MUKB"/>
    <property type="match status" value="1"/>
</dbReference>
<evidence type="ECO:0000256" key="2">
    <source>
        <dbReference type="ARBA" id="ARBA00022829"/>
    </source>
</evidence>
<evidence type="ECO:0000313" key="7">
    <source>
        <dbReference type="EMBL" id="SUB17553.1"/>
    </source>
</evidence>
<keyword evidence="4" id="KW-0238">DNA-binding</keyword>
<gene>
    <name evidence="7" type="primary">mukB_2</name>
    <name evidence="7" type="ORF">NCTC9381_03482</name>
</gene>
<keyword evidence="8" id="KW-1185">Reference proteome</keyword>